<sequence>MSESPTQHRQLVPGPSPLNERSSRESFTEERRGSLDSTKKRVSMACTACKKSKRKCSGTRPCDNCRAFDRECIFDETLDQRRRVAARRTADELNYHRDLFNDLLRVLRAEDRSHTAKMLDIIRRDATNEELRTNIDQILVITGGKVEESEQTVRKLEDIRSSLTEGATQSWRPQVMDIHYLCDELPFRVPAQPWTNVTTNSDLVSHLVSLYFTWDYPSHSFLDRDVFLRHMVLGDLNSELCSPFLVNALLSNACHFSNYLEAYTKPGEIATKGDDFLAEAERLRDEEPAKITLTHLQGLLLLYEKYSLSGKNDLGYKMLHEAIWTGQNMELVGNRRPEFPTDSNFSGDMEASLRQTAWGLFHIDTVVHTDFLRASLIMYVYKRRPDKREETAFWWPYPTHQSLQKSYLVEYLDMSYDLCLIARDMSQSLFRIDRRRPSADEQVRVKDYFYERLRTWGDALPTTFTIEHEPPPYVLLLKMRYHTLVINLFLYHDEDEILGSTTGVMKTPESPTTPSPYNKRNITQSAARAIAVLTRQYRREFGLAYAHHFAIYAVNLALFVLVEQCGTFDILDSDFLSLASAYSSMASRSHIGRNMFHLFRQNVRAKCQGSRLRHSNTVIEEVKTLFDEECTSPSVFDEFSDGLEKLDADERYRVLGAHRLSDMLDRYETLSLGKDEIALGRCFERLAAG</sequence>
<dbReference type="Pfam" id="PF00172">
    <property type="entry name" value="Zn_clus"/>
    <property type="match status" value="1"/>
</dbReference>
<keyword evidence="2" id="KW-0805">Transcription regulation</keyword>
<feature type="region of interest" description="Disordered" evidence="6">
    <location>
        <begin position="1"/>
        <end position="36"/>
    </location>
</feature>
<dbReference type="OrthoDB" id="2593732at2759"/>
<dbReference type="GeneID" id="64973395"/>
<evidence type="ECO:0000256" key="4">
    <source>
        <dbReference type="ARBA" id="ARBA00023163"/>
    </source>
</evidence>
<dbReference type="Gene3D" id="4.10.240.10">
    <property type="entry name" value="Zn(2)-C6 fungal-type DNA-binding domain"/>
    <property type="match status" value="1"/>
</dbReference>
<dbReference type="PROSITE" id="PS50048">
    <property type="entry name" value="ZN2_CY6_FUNGAL_2"/>
    <property type="match status" value="1"/>
</dbReference>
<dbReference type="GO" id="GO:0008270">
    <property type="term" value="F:zinc ion binding"/>
    <property type="evidence" value="ECO:0007669"/>
    <property type="project" value="InterPro"/>
</dbReference>
<keyword evidence="9" id="KW-1185">Reference proteome</keyword>
<proteinExistence type="predicted"/>
<dbReference type="GO" id="GO:0006351">
    <property type="term" value="P:DNA-templated transcription"/>
    <property type="evidence" value="ECO:0007669"/>
    <property type="project" value="InterPro"/>
</dbReference>
<dbReference type="CDD" id="cd12148">
    <property type="entry name" value="fungal_TF_MHR"/>
    <property type="match status" value="1"/>
</dbReference>
<dbReference type="InterPro" id="IPR036864">
    <property type="entry name" value="Zn2-C6_fun-type_DNA-bd_sf"/>
</dbReference>
<dbReference type="EMBL" id="AP024445">
    <property type="protein sequence ID" value="BCS23390.1"/>
    <property type="molecule type" value="Genomic_DNA"/>
</dbReference>
<keyword evidence="1" id="KW-0479">Metal-binding</keyword>
<accession>A0A7R7XKX7</accession>
<name>A0A7R7XKX7_9EURO</name>
<dbReference type="PANTHER" id="PTHR47256:SF9">
    <property type="entry name" value="ZN(II)2CYS6 TRANSCRIPTION FACTOR (EUROFUNG)"/>
    <property type="match status" value="1"/>
</dbReference>
<evidence type="ECO:0000256" key="3">
    <source>
        <dbReference type="ARBA" id="ARBA00023125"/>
    </source>
</evidence>
<evidence type="ECO:0000259" key="7">
    <source>
        <dbReference type="PROSITE" id="PS50048"/>
    </source>
</evidence>
<evidence type="ECO:0000256" key="5">
    <source>
        <dbReference type="ARBA" id="ARBA00023242"/>
    </source>
</evidence>
<dbReference type="PANTHER" id="PTHR47256">
    <property type="entry name" value="ZN(II)2CYS6 TRANSCRIPTION FACTOR (EUROFUNG)-RELATED"/>
    <property type="match status" value="1"/>
</dbReference>
<evidence type="ECO:0000313" key="8">
    <source>
        <dbReference type="EMBL" id="BCS23390.1"/>
    </source>
</evidence>
<keyword evidence="5" id="KW-0539">Nucleus</keyword>
<dbReference type="SUPFAM" id="SSF57701">
    <property type="entry name" value="Zn2/Cys6 DNA-binding domain"/>
    <property type="match status" value="1"/>
</dbReference>
<keyword evidence="3" id="KW-0238">DNA-binding</keyword>
<dbReference type="GO" id="GO:0003677">
    <property type="term" value="F:DNA binding"/>
    <property type="evidence" value="ECO:0007669"/>
    <property type="project" value="UniProtKB-KW"/>
</dbReference>
<protein>
    <recommendedName>
        <fullName evidence="7">Zn(2)-C6 fungal-type domain-containing protein</fullName>
    </recommendedName>
</protein>
<dbReference type="RefSeq" id="XP_041555584.1">
    <property type="nucleotide sequence ID" value="XM_041702839.1"/>
</dbReference>
<dbReference type="Proteomes" id="UP000654913">
    <property type="component" value="Chromosome 3"/>
</dbReference>
<dbReference type="KEGG" id="apuu:APUU_31615A"/>
<reference evidence="8" key="1">
    <citation type="submission" date="2021-01" db="EMBL/GenBank/DDBJ databases">
        <authorList>
            <consortium name="Aspergillus puulaauensis MK2 genome sequencing consortium"/>
            <person name="Kazuki M."/>
            <person name="Futagami T."/>
        </authorList>
    </citation>
    <scope>NUCLEOTIDE SEQUENCE</scope>
    <source>
        <strain evidence="8">MK2</strain>
    </source>
</reference>
<reference evidence="8" key="2">
    <citation type="submission" date="2021-02" db="EMBL/GenBank/DDBJ databases">
        <title>Aspergillus puulaauensis MK2 genome sequence.</title>
        <authorList>
            <person name="Futagami T."/>
            <person name="Mori K."/>
            <person name="Kadooka C."/>
            <person name="Tanaka T."/>
        </authorList>
    </citation>
    <scope>NUCLEOTIDE SEQUENCE</scope>
    <source>
        <strain evidence="8">MK2</strain>
    </source>
</reference>
<dbReference type="GO" id="GO:0000981">
    <property type="term" value="F:DNA-binding transcription factor activity, RNA polymerase II-specific"/>
    <property type="evidence" value="ECO:0007669"/>
    <property type="project" value="InterPro"/>
</dbReference>
<organism evidence="8 9">
    <name type="scientific">Aspergillus puulaauensis</name>
    <dbReference type="NCBI Taxonomy" id="1220207"/>
    <lineage>
        <taxon>Eukaryota</taxon>
        <taxon>Fungi</taxon>
        <taxon>Dikarya</taxon>
        <taxon>Ascomycota</taxon>
        <taxon>Pezizomycotina</taxon>
        <taxon>Eurotiomycetes</taxon>
        <taxon>Eurotiomycetidae</taxon>
        <taxon>Eurotiales</taxon>
        <taxon>Aspergillaceae</taxon>
        <taxon>Aspergillus</taxon>
    </lineage>
</organism>
<feature type="domain" description="Zn(2)-C6 fungal-type" evidence="7">
    <location>
        <begin position="45"/>
        <end position="74"/>
    </location>
</feature>
<feature type="compositionally biased region" description="Basic and acidic residues" evidence="6">
    <location>
        <begin position="21"/>
        <end position="36"/>
    </location>
</feature>
<keyword evidence="4" id="KW-0804">Transcription</keyword>
<evidence type="ECO:0000256" key="6">
    <source>
        <dbReference type="SAM" id="MobiDB-lite"/>
    </source>
</evidence>
<dbReference type="PROSITE" id="PS00463">
    <property type="entry name" value="ZN2_CY6_FUNGAL_1"/>
    <property type="match status" value="1"/>
</dbReference>
<gene>
    <name evidence="8" type="ORF">APUU_31615A</name>
</gene>
<dbReference type="SMART" id="SM00066">
    <property type="entry name" value="GAL4"/>
    <property type="match status" value="1"/>
</dbReference>
<dbReference type="InterPro" id="IPR007219">
    <property type="entry name" value="XnlR_reg_dom"/>
</dbReference>
<evidence type="ECO:0000256" key="1">
    <source>
        <dbReference type="ARBA" id="ARBA00022723"/>
    </source>
</evidence>
<dbReference type="InterPro" id="IPR053187">
    <property type="entry name" value="Notoamide_regulator"/>
</dbReference>
<dbReference type="CDD" id="cd00067">
    <property type="entry name" value="GAL4"/>
    <property type="match status" value="1"/>
</dbReference>
<dbReference type="AlphaFoldDB" id="A0A7R7XKX7"/>
<dbReference type="Pfam" id="PF04082">
    <property type="entry name" value="Fungal_trans"/>
    <property type="match status" value="1"/>
</dbReference>
<evidence type="ECO:0000256" key="2">
    <source>
        <dbReference type="ARBA" id="ARBA00023015"/>
    </source>
</evidence>
<dbReference type="InterPro" id="IPR001138">
    <property type="entry name" value="Zn2Cys6_DnaBD"/>
</dbReference>
<evidence type="ECO:0000313" key="9">
    <source>
        <dbReference type="Proteomes" id="UP000654913"/>
    </source>
</evidence>